<evidence type="ECO:0000256" key="4">
    <source>
        <dbReference type="ARBA" id="ARBA00023136"/>
    </source>
</evidence>
<sequence length="108" mass="11976">MSTNKVLSALCYFSVFFAPFILPIVTYFVVEDPEVKHHAKRSLVSHLIPAITIGLFLALAFVPVMFGQWGEESFLFGGGIAWFGFLVAGLVNFVVVIWNVIKGIQVLK</sequence>
<evidence type="ECO:0000256" key="3">
    <source>
        <dbReference type="ARBA" id="ARBA00022989"/>
    </source>
</evidence>
<gene>
    <name evidence="6" type="ORF">GS3922_00820</name>
</gene>
<dbReference type="GeneID" id="32407223"/>
<protein>
    <recommendedName>
        <fullName evidence="8">DUF4870 domain-containing protein</fullName>
    </recommendedName>
</protein>
<evidence type="ECO:0000313" key="7">
    <source>
        <dbReference type="Proteomes" id="UP000076226"/>
    </source>
</evidence>
<feature type="transmembrane region" description="Helical" evidence="5">
    <location>
        <begin position="74"/>
        <end position="101"/>
    </location>
</feature>
<feature type="transmembrane region" description="Helical" evidence="5">
    <location>
        <begin position="42"/>
        <end position="62"/>
    </location>
</feature>
<evidence type="ECO:0000256" key="2">
    <source>
        <dbReference type="ARBA" id="ARBA00022692"/>
    </source>
</evidence>
<reference evidence="6 7" key="1">
    <citation type="submission" date="2016-02" db="EMBL/GenBank/DDBJ databases">
        <title>Complete genome sequence of Geobacillus subterraneus KCTC 3922T.</title>
        <authorList>
            <person name="Lee D.-W."/>
            <person name="Lee Y.-J."/>
            <person name="Lee S.-J."/>
            <person name="Park G.-S."/>
            <person name="Lee S.-J."/>
            <person name="Shin J.-H."/>
        </authorList>
    </citation>
    <scope>NUCLEOTIDE SEQUENCE [LARGE SCALE GENOMIC DNA]</scope>
    <source>
        <strain evidence="6 7">KCTC 3922</strain>
    </source>
</reference>
<proteinExistence type="predicted"/>
<comment type="subcellular location">
    <subcellularLocation>
        <location evidence="1">Membrane</location>
        <topology evidence="1">Multi-pass membrane protein</topology>
    </subcellularLocation>
</comment>
<accession>A0ABM6AFM4</accession>
<dbReference type="Proteomes" id="UP000076226">
    <property type="component" value="Chromosome"/>
</dbReference>
<dbReference type="RefSeq" id="WP_063167266.1">
    <property type="nucleotide sequence ID" value="NZ_CP014342.1"/>
</dbReference>
<keyword evidence="2 5" id="KW-0812">Transmembrane</keyword>
<dbReference type="EMBL" id="CP014342">
    <property type="protein sequence ID" value="AMX85168.1"/>
    <property type="molecule type" value="Genomic_DNA"/>
</dbReference>
<organism evidence="6 7">
    <name type="scientific">Geobacillus subterraneus</name>
    <dbReference type="NCBI Taxonomy" id="129338"/>
    <lineage>
        <taxon>Bacteria</taxon>
        <taxon>Bacillati</taxon>
        <taxon>Bacillota</taxon>
        <taxon>Bacilli</taxon>
        <taxon>Bacillales</taxon>
        <taxon>Anoxybacillaceae</taxon>
        <taxon>Geobacillus</taxon>
    </lineage>
</organism>
<name>A0ABM6AFM4_9BACL</name>
<dbReference type="Pfam" id="PF09685">
    <property type="entry name" value="MamF_MmsF"/>
    <property type="match status" value="1"/>
</dbReference>
<keyword evidence="4 5" id="KW-0472">Membrane</keyword>
<feature type="transmembrane region" description="Helical" evidence="5">
    <location>
        <begin position="6"/>
        <end position="30"/>
    </location>
</feature>
<evidence type="ECO:0008006" key="8">
    <source>
        <dbReference type="Google" id="ProtNLM"/>
    </source>
</evidence>
<keyword evidence="7" id="KW-1185">Reference proteome</keyword>
<evidence type="ECO:0000256" key="5">
    <source>
        <dbReference type="SAM" id="Phobius"/>
    </source>
</evidence>
<dbReference type="InterPro" id="IPR019109">
    <property type="entry name" value="MamF_MmsF"/>
</dbReference>
<evidence type="ECO:0000313" key="6">
    <source>
        <dbReference type="EMBL" id="AMX85168.1"/>
    </source>
</evidence>
<evidence type="ECO:0000256" key="1">
    <source>
        <dbReference type="ARBA" id="ARBA00004141"/>
    </source>
</evidence>
<keyword evidence="3 5" id="KW-1133">Transmembrane helix</keyword>